<keyword evidence="2" id="KW-0472">Membrane</keyword>
<name>A0A919U1X1_9CELL</name>
<evidence type="ECO:0000259" key="3">
    <source>
        <dbReference type="PROSITE" id="PS50006"/>
    </source>
</evidence>
<dbReference type="SUPFAM" id="SSF49879">
    <property type="entry name" value="SMAD/FHA domain"/>
    <property type="match status" value="1"/>
</dbReference>
<protein>
    <recommendedName>
        <fullName evidence="3">FHA domain-containing protein</fullName>
    </recommendedName>
</protein>
<accession>A0A919U1X1</accession>
<dbReference type="InterPro" id="IPR000253">
    <property type="entry name" value="FHA_dom"/>
</dbReference>
<proteinExistence type="predicted"/>
<dbReference type="Gene3D" id="2.60.200.20">
    <property type="match status" value="1"/>
</dbReference>
<evidence type="ECO:0000256" key="1">
    <source>
        <dbReference type="ARBA" id="ARBA00022553"/>
    </source>
</evidence>
<feature type="transmembrane region" description="Helical" evidence="2">
    <location>
        <begin position="43"/>
        <end position="61"/>
    </location>
</feature>
<keyword evidence="2" id="KW-1133">Transmembrane helix</keyword>
<dbReference type="AlphaFoldDB" id="A0A919U1X1"/>
<evidence type="ECO:0000313" key="4">
    <source>
        <dbReference type="EMBL" id="GIG20559.1"/>
    </source>
</evidence>
<dbReference type="EMBL" id="BONK01000004">
    <property type="protein sequence ID" value="GIG20559.1"/>
    <property type="molecule type" value="Genomic_DNA"/>
</dbReference>
<keyword evidence="1" id="KW-0597">Phosphoprotein</keyword>
<dbReference type="Proteomes" id="UP000632740">
    <property type="component" value="Unassembled WGS sequence"/>
</dbReference>
<feature type="domain" description="FHA" evidence="3">
    <location>
        <begin position="259"/>
        <end position="313"/>
    </location>
</feature>
<organism evidence="4 5">
    <name type="scientific">Cellulomonas chitinilytica</name>
    <dbReference type="NCBI Taxonomy" id="398759"/>
    <lineage>
        <taxon>Bacteria</taxon>
        <taxon>Bacillati</taxon>
        <taxon>Actinomycetota</taxon>
        <taxon>Actinomycetes</taxon>
        <taxon>Micrococcales</taxon>
        <taxon>Cellulomonadaceae</taxon>
        <taxon>Cellulomonas</taxon>
    </lineage>
</organism>
<dbReference type="PROSITE" id="PS50006">
    <property type="entry name" value="FHA_DOMAIN"/>
    <property type="match status" value="1"/>
</dbReference>
<reference evidence="4" key="1">
    <citation type="submission" date="2021-01" db="EMBL/GenBank/DDBJ databases">
        <title>Whole genome shotgun sequence of Cellulomonas chitinilytica NBRC 110799.</title>
        <authorList>
            <person name="Komaki H."/>
            <person name="Tamura T."/>
        </authorList>
    </citation>
    <scope>NUCLEOTIDE SEQUENCE</scope>
    <source>
        <strain evidence="4">NBRC 110799</strain>
    </source>
</reference>
<dbReference type="InterPro" id="IPR008984">
    <property type="entry name" value="SMAD_FHA_dom_sf"/>
</dbReference>
<comment type="caution">
    <text evidence="4">The sequence shown here is derived from an EMBL/GenBank/DDBJ whole genome shotgun (WGS) entry which is preliminary data.</text>
</comment>
<keyword evidence="2" id="KW-0812">Transmembrane</keyword>
<evidence type="ECO:0000313" key="5">
    <source>
        <dbReference type="Proteomes" id="UP000632740"/>
    </source>
</evidence>
<gene>
    <name evidence="4" type="ORF">Cch01nite_12830</name>
</gene>
<evidence type="ECO:0000256" key="2">
    <source>
        <dbReference type="SAM" id="Phobius"/>
    </source>
</evidence>
<dbReference type="CDD" id="cd00060">
    <property type="entry name" value="FHA"/>
    <property type="match status" value="1"/>
</dbReference>
<sequence>MLGDAFAGAPPAGPARRLAAFAVDSAVVVAAAAVAFAVTRSTLIAALVLAELVVGVTVWEARTGRTFGNLLLGLRSARVEAPFALGSPRAGSRALVVLAGAAVAGVGQWFVVGSSAFDRTPLRQGWHDKVGRSVVVDVRAERASSGAPAGAVAPVLTSAAPPALTRAHASVPAPTPPPAAATTRVAAPSVPVPPAPARSVAVPPVAAPPIAVPPVAAPAIPASAVPAPAGPQAAPSPRPATAFVLTLDDGRWTEVRGPGVVGRSPQVAADERYDHVVTIDDTTRSVSRTHARFGVSPAGFWVQDAGSGNGTIVVLPDGRAVLAPQGARTPVPVGATVRLGERTFTVTEVPHVQ</sequence>
<dbReference type="Pfam" id="PF00498">
    <property type="entry name" value="FHA"/>
    <property type="match status" value="1"/>
</dbReference>
<feature type="transmembrane region" description="Helical" evidence="2">
    <location>
        <begin position="18"/>
        <end position="37"/>
    </location>
</feature>
<keyword evidence="5" id="KW-1185">Reference proteome</keyword>